<gene>
    <name evidence="6" type="ORF">HHL24_02585</name>
</gene>
<evidence type="ECO:0000259" key="5">
    <source>
        <dbReference type="Pfam" id="PF00171"/>
    </source>
</evidence>
<dbReference type="InterPro" id="IPR016162">
    <property type="entry name" value="Ald_DH_N"/>
</dbReference>
<evidence type="ECO:0000256" key="2">
    <source>
        <dbReference type="ARBA" id="ARBA00023002"/>
    </source>
</evidence>
<evidence type="ECO:0000256" key="3">
    <source>
        <dbReference type="ARBA" id="ARBA00024226"/>
    </source>
</evidence>
<dbReference type="PANTHER" id="PTHR42804:SF1">
    <property type="entry name" value="ALDEHYDE DEHYDROGENASE-RELATED"/>
    <property type="match status" value="1"/>
</dbReference>
<comment type="caution">
    <text evidence="6">The sequence shown here is derived from an EMBL/GenBank/DDBJ whole genome shotgun (WGS) entry which is preliminary data.</text>
</comment>
<organism evidence="6 7">
    <name type="scientific">Paraburkholderia polaris</name>
    <dbReference type="NCBI Taxonomy" id="2728848"/>
    <lineage>
        <taxon>Bacteria</taxon>
        <taxon>Pseudomonadati</taxon>
        <taxon>Pseudomonadota</taxon>
        <taxon>Betaproteobacteria</taxon>
        <taxon>Burkholderiales</taxon>
        <taxon>Burkholderiaceae</taxon>
        <taxon>Paraburkholderia</taxon>
    </lineage>
</organism>
<dbReference type="FunFam" id="3.40.605.10:FF:000007">
    <property type="entry name" value="NAD/NADP-dependent betaine aldehyde dehydrogenase"/>
    <property type="match status" value="1"/>
</dbReference>
<dbReference type="EC" id="1.2.1.3" evidence="3"/>
<comment type="similarity">
    <text evidence="1">Belongs to the aldehyde dehydrogenase family.</text>
</comment>
<dbReference type="InterPro" id="IPR016163">
    <property type="entry name" value="Ald_DH_C"/>
</dbReference>
<sequence length="496" mass="52335">MNTPQVSPCDSIDGIQLQTQLYIDGRWCGAAGGAQLAIFNPSTEEVLAHVDAGSADDVDRAVRAAGRAFKSWRNTSGSARAHYLRAIAVGVEARRERLATLQSQNNGKPLEEARIDVGDVIATFEYYAELAEGLDVKGESEVAIPSPEHRALIRREPAGVVGLIVPWNFPMVTTAWKLAPALAAGCAVVLKPSEITPLPELELASIVAECGLPPGVFNVVTGTGVEVGAPLAAHPLVAKVSFTGSTGVGQTVMKTAADTLKGVSLELGGKSSIIVFADANLDLAVDLVAGGAFFNAGQMCSATSRVLVDRSIADALVERLADRAARTVVGDPFLSGVQMGPLTSRAQFERVQCYIARGKEEGARLVIGGEPMMGAGYFVRPTIFVDVPTNSSVWREEIFGPVLCVRSFDSEQDAIDAANDSEFGLVATVVTSDEARGKRVADALDAGVVWINAPQLIFPQTSWGGYKRSSLGRELGPFGLAAFQEIKQILSVRNGG</sequence>
<dbReference type="RefSeq" id="WP_169483818.1">
    <property type="nucleotide sequence ID" value="NZ_JABBGJ010000002.1"/>
</dbReference>
<protein>
    <recommendedName>
        <fullName evidence="3">aldehyde dehydrogenase (NAD(+))</fullName>
        <ecNumber evidence="3">1.2.1.3</ecNumber>
    </recommendedName>
</protein>
<dbReference type="Pfam" id="PF00171">
    <property type="entry name" value="Aldedh"/>
    <property type="match status" value="1"/>
</dbReference>
<dbReference type="GO" id="GO:0004029">
    <property type="term" value="F:aldehyde dehydrogenase (NAD+) activity"/>
    <property type="evidence" value="ECO:0007669"/>
    <property type="project" value="UniProtKB-EC"/>
</dbReference>
<dbReference type="AlphaFoldDB" id="A0A848I6G7"/>
<evidence type="ECO:0000256" key="1">
    <source>
        <dbReference type="ARBA" id="ARBA00009986"/>
    </source>
</evidence>
<dbReference type="FunFam" id="3.40.309.10:FF:000012">
    <property type="entry name" value="Betaine aldehyde dehydrogenase"/>
    <property type="match status" value="1"/>
</dbReference>
<name>A0A848I6G7_9BURK</name>
<dbReference type="InterPro" id="IPR015590">
    <property type="entry name" value="Aldehyde_DH_dom"/>
</dbReference>
<dbReference type="Gene3D" id="3.40.309.10">
    <property type="entry name" value="Aldehyde Dehydrogenase, Chain A, domain 2"/>
    <property type="match status" value="1"/>
</dbReference>
<dbReference type="PANTHER" id="PTHR42804">
    <property type="entry name" value="ALDEHYDE DEHYDROGENASE"/>
    <property type="match status" value="1"/>
</dbReference>
<evidence type="ECO:0000256" key="4">
    <source>
        <dbReference type="ARBA" id="ARBA00049194"/>
    </source>
</evidence>
<dbReference type="CDD" id="cd07110">
    <property type="entry name" value="ALDH_F10_BADH"/>
    <property type="match status" value="1"/>
</dbReference>
<keyword evidence="2" id="KW-0560">Oxidoreductase</keyword>
<accession>A0A848I6G7</accession>
<dbReference type="Gene3D" id="3.40.605.10">
    <property type="entry name" value="Aldehyde Dehydrogenase, Chain A, domain 1"/>
    <property type="match status" value="1"/>
</dbReference>
<reference evidence="6 7" key="1">
    <citation type="submission" date="2020-04" db="EMBL/GenBank/DDBJ databases">
        <title>Paraburkholderia sp. RP-4-7 isolated from soil.</title>
        <authorList>
            <person name="Dahal R.H."/>
        </authorList>
    </citation>
    <scope>NUCLEOTIDE SEQUENCE [LARGE SCALE GENOMIC DNA]</scope>
    <source>
        <strain evidence="6 7">RP-4-7</strain>
    </source>
</reference>
<evidence type="ECO:0000313" key="6">
    <source>
        <dbReference type="EMBL" id="NML96852.1"/>
    </source>
</evidence>
<dbReference type="EMBL" id="JABBGJ010000002">
    <property type="protein sequence ID" value="NML96852.1"/>
    <property type="molecule type" value="Genomic_DNA"/>
</dbReference>
<dbReference type="InterPro" id="IPR016160">
    <property type="entry name" value="Ald_DH_CS_CYS"/>
</dbReference>
<dbReference type="PROSITE" id="PS00070">
    <property type="entry name" value="ALDEHYDE_DEHYDR_CYS"/>
    <property type="match status" value="1"/>
</dbReference>
<comment type="catalytic activity">
    <reaction evidence="4">
        <text>an aldehyde + NAD(+) + H2O = a carboxylate + NADH + 2 H(+)</text>
        <dbReference type="Rhea" id="RHEA:16185"/>
        <dbReference type="ChEBI" id="CHEBI:15377"/>
        <dbReference type="ChEBI" id="CHEBI:15378"/>
        <dbReference type="ChEBI" id="CHEBI:17478"/>
        <dbReference type="ChEBI" id="CHEBI:29067"/>
        <dbReference type="ChEBI" id="CHEBI:57540"/>
        <dbReference type="ChEBI" id="CHEBI:57945"/>
        <dbReference type="EC" id="1.2.1.3"/>
    </reaction>
</comment>
<dbReference type="InterPro" id="IPR016161">
    <property type="entry name" value="Ald_DH/histidinol_DH"/>
</dbReference>
<dbReference type="SUPFAM" id="SSF53720">
    <property type="entry name" value="ALDH-like"/>
    <property type="match status" value="1"/>
</dbReference>
<evidence type="ECO:0000313" key="7">
    <source>
        <dbReference type="Proteomes" id="UP000544134"/>
    </source>
</evidence>
<keyword evidence="7" id="KW-1185">Reference proteome</keyword>
<feature type="domain" description="Aldehyde dehydrogenase" evidence="5">
    <location>
        <begin position="32"/>
        <end position="489"/>
    </location>
</feature>
<dbReference type="Proteomes" id="UP000544134">
    <property type="component" value="Unassembled WGS sequence"/>
</dbReference>
<proteinExistence type="inferred from homology"/>